<evidence type="ECO:0000313" key="1">
    <source>
        <dbReference type="EMBL" id="QGP91684.1"/>
    </source>
</evidence>
<protein>
    <submittedName>
        <fullName evidence="1">Uncharacterized protein</fullName>
    </submittedName>
</protein>
<dbReference type="OrthoDB" id="8812833at2"/>
<dbReference type="AlphaFoldDB" id="A0A6I5ZNY4"/>
<evidence type="ECO:0000313" key="2">
    <source>
        <dbReference type="Proteomes" id="UP000425916"/>
    </source>
</evidence>
<dbReference type="RefSeq" id="WP_156272318.1">
    <property type="nucleotide sequence ID" value="NZ_CP046244.1"/>
</dbReference>
<sequence>MGNKICPVCQMTLENENGDCMCLPEENTCDDCQSFERCKALGVAKEGQGTCDWFPIRFKERSSKMSFRDTVILALNSYKEGLAAREEAAAMIEAAVLSCKKCGIKEDLKMALATIELAMDNCIKPEITE</sequence>
<dbReference type="Proteomes" id="UP000425916">
    <property type="component" value="Chromosome"/>
</dbReference>
<proteinExistence type="predicted"/>
<name>A0A6I5ZNY4_9FIRM</name>
<accession>A0A6I5ZNY4</accession>
<dbReference type="EMBL" id="CP046244">
    <property type="protein sequence ID" value="QGP91684.1"/>
    <property type="molecule type" value="Genomic_DNA"/>
</dbReference>
<reference evidence="1 2" key="1">
    <citation type="submission" date="2019-11" db="EMBL/GenBank/DDBJ databases">
        <title>Genome sequence of Moorella glycerini DSM11254.</title>
        <authorList>
            <person name="Poehlein A."/>
            <person name="Boeer T."/>
            <person name="Daniel R."/>
        </authorList>
    </citation>
    <scope>NUCLEOTIDE SEQUENCE [LARGE SCALE GENOMIC DNA]</scope>
    <source>
        <strain evidence="1 2">DSM 11254</strain>
    </source>
</reference>
<keyword evidence="2" id="KW-1185">Reference proteome</keyword>
<organism evidence="1 2">
    <name type="scientific">Neomoorella glycerini</name>
    <dbReference type="NCBI Taxonomy" id="55779"/>
    <lineage>
        <taxon>Bacteria</taxon>
        <taxon>Bacillati</taxon>
        <taxon>Bacillota</taxon>
        <taxon>Clostridia</taxon>
        <taxon>Neomoorellales</taxon>
        <taxon>Neomoorellaceae</taxon>
        <taxon>Neomoorella</taxon>
    </lineage>
</organism>
<gene>
    <name evidence="1" type="ORF">MGLY_10260</name>
</gene>